<keyword evidence="3" id="KW-0964">Secreted</keyword>
<name>A0AA88UAE0_9ASTE</name>
<dbReference type="InterPro" id="IPR006766">
    <property type="entry name" value="EXORDIUM-like"/>
</dbReference>
<accession>A0AA88UAE0</accession>
<dbReference type="Pfam" id="PF04674">
    <property type="entry name" value="Phi_1"/>
    <property type="match status" value="1"/>
</dbReference>
<keyword evidence="4" id="KW-0732">Signal</keyword>
<dbReference type="GO" id="GO:0048046">
    <property type="term" value="C:apoplast"/>
    <property type="evidence" value="ECO:0007669"/>
    <property type="project" value="UniProtKB-SubCell"/>
</dbReference>
<sequence length="147" mass="15602">MLNIQWEKLSRGSLAGLVKKATADGLPADTGAVIFATKDIKGEDSCSEFCYLHGQIGNIIALSPPSGEESADAMVIHFAAALAATVTNPYDTVLGFSVRAHYLVTARGRVRIDPKNGVGFNAHGLNHSNYLLPAVWDLNDSSCLTTV</sequence>
<dbReference type="EMBL" id="JAVXUO010002001">
    <property type="protein sequence ID" value="KAK2977204.1"/>
    <property type="molecule type" value="Genomic_DNA"/>
</dbReference>
<proteinExistence type="inferred from homology"/>
<evidence type="ECO:0000256" key="5">
    <source>
        <dbReference type="ARBA" id="ARBA00023591"/>
    </source>
</evidence>
<dbReference type="PANTHER" id="PTHR31279">
    <property type="entry name" value="PROTEIN EXORDIUM-LIKE 5"/>
    <property type="match status" value="1"/>
</dbReference>
<gene>
    <name evidence="6" type="ORF">RJ640_028409</name>
</gene>
<organism evidence="6 7">
    <name type="scientific">Escallonia rubra</name>
    <dbReference type="NCBI Taxonomy" id="112253"/>
    <lineage>
        <taxon>Eukaryota</taxon>
        <taxon>Viridiplantae</taxon>
        <taxon>Streptophyta</taxon>
        <taxon>Embryophyta</taxon>
        <taxon>Tracheophyta</taxon>
        <taxon>Spermatophyta</taxon>
        <taxon>Magnoliopsida</taxon>
        <taxon>eudicotyledons</taxon>
        <taxon>Gunneridae</taxon>
        <taxon>Pentapetalae</taxon>
        <taxon>asterids</taxon>
        <taxon>campanulids</taxon>
        <taxon>Escalloniales</taxon>
        <taxon>Escalloniaceae</taxon>
        <taxon>Escallonia</taxon>
    </lineage>
</organism>
<evidence type="ECO:0000256" key="3">
    <source>
        <dbReference type="ARBA" id="ARBA00022525"/>
    </source>
</evidence>
<keyword evidence="2" id="KW-0052">Apoplast</keyword>
<dbReference type="PANTHER" id="PTHR31279:SF13">
    <property type="entry name" value="PROTEIN EXORDIUM-LIKE 6"/>
    <property type="match status" value="1"/>
</dbReference>
<protein>
    <submittedName>
        <fullName evidence="6">Uncharacterized protein</fullName>
    </submittedName>
</protein>
<keyword evidence="7" id="KW-1185">Reference proteome</keyword>
<reference evidence="6" key="1">
    <citation type="submission" date="2022-12" db="EMBL/GenBank/DDBJ databases">
        <title>Draft genome assemblies for two species of Escallonia (Escalloniales).</title>
        <authorList>
            <person name="Chanderbali A."/>
            <person name="Dervinis C."/>
            <person name="Anghel I."/>
            <person name="Soltis D."/>
            <person name="Soltis P."/>
            <person name="Zapata F."/>
        </authorList>
    </citation>
    <scope>NUCLEOTIDE SEQUENCE</scope>
    <source>
        <strain evidence="6">UCBG92.1500</strain>
        <tissue evidence="6">Leaf</tissue>
    </source>
</reference>
<evidence type="ECO:0000256" key="1">
    <source>
        <dbReference type="ARBA" id="ARBA00004271"/>
    </source>
</evidence>
<comment type="subcellular location">
    <subcellularLocation>
        <location evidence="1">Secreted</location>
        <location evidence="1">Extracellular space</location>
        <location evidence="1">Apoplast</location>
    </subcellularLocation>
</comment>
<dbReference type="AlphaFoldDB" id="A0AA88UAE0"/>
<evidence type="ECO:0000313" key="7">
    <source>
        <dbReference type="Proteomes" id="UP001187471"/>
    </source>
</evidence>
<evidence type="ECO:0000313" key="6">
    <source>
        <dbReference type="EMBL" id="KAK2977204.1"/>
    </source>
</evidence>
<comment type="caution">
    <text evidence="6">The sequence shown here is derived from an EMBL/GenBank/DDBJ whole genome shotgun (WGS) entry which is preliminary data.</text>
</comment>
<comment type="similarity">
    <text evidence="5">Belongs to the EXORDIUM family.</text>
</comment>
<evidence type="ECO:0000256" key="4">
    <source>
        <dbReference type="ARBA" id="ARBA00022729"/>
    </source>
</evidence>
<evidence type="ECO:0000256" key="2">
    <source>
        <dbReference type="ARBA" id="ARBA00022523"/>
    </source>
</evidence>
<dbReference type="Proteomes" id="UP001187471">
    <property type="component" value="Unassembled WGS sequence"/>
</dbReference>